<evidence type="ECO:0000313" key="1">
    <source>
        <dbReference type="EMBL" id="AWV47390.1"/>
    </source>
</evidence>
<proteinExistence type="predicted"/>
<dbReference type="EMBL" id="CP029543">
    <property type="protein sequence ID" value="AWV47390.1"/>
    <property type="molecule type" value="Genomic_DNA"/>
</dbReference>
<evidence type="ECO:0000313" key="2">
    <source>
        <dbReference type="Proteomes" id="UP000249682"/>
    </source>
</evidence>
<dbReference type="RefSeq" id="WP_041322431.1">
    <property type="nucleotide sequence ID" value="NZ_CP029543.1"/>
</dbReference>
<organism evidence="1 2">
    <name type="scientific">Mycobacterium leprae</name>
    <dbReference type="NCBI Taxonomy" id="1769"/>
    <lineage>
        <taxon>Bacteria</taxon>
        <taxon>Bacillati</taxon>
        <taxon>Actinomycetota</taxon>
        <taxon>Actinomycetes</taxon>
        <taxon>Mycobacteriales</taxon>
        <taxon>Mycobacteriaceae</taxon>
        <taxon>Mycobacterium</taxon>
    </lineage>
</organism>
<name>A0AAD0P4J1_MYCLR</name>
<protein>
    <submittedName>
        <fullName evidence="1">Uncharacterized protein</fullName>
    </submittedName>
</protein>
<accession>A0AAD0P4J1</accession>
<dbReference type="AlphaFoldDB" id="A0AAD0P4J1"/>
<gene>
    <name evidence="1" type="ORF">DIJ64_02665</name>
</gene>
<reference evidence="1 2" key="1">
    <citation type="submission" date="2018-05" db="EMBL/GenBank/DDBJ databases">
        <title>Evolution of small genomes with special reference to Mycobacterium leprae.</title>
        <authorList>
            <person name="Mohanty P.S."/>
            <person name="Bansal A.K."/>
            <person name="Gupta U.D."/>
            <person name="Naaz F."/>
            <person name="Dwivedi V.D."/>
            <person name="Singh H."/>
            <person name="Gupta G."/>
            <person name="Sharma S."/>
            <person name="Arora M."/>
        </authorList>
    </citation>
    <scope>NUCLEOTIDE SEQUENCE [LARGE SCALE GENOMIC DNA]</scope>
    <source>
        <strain evidence="1 2">MRHRU-235-G</strain>
    </source>
</reference>
<sequence>MRVPHFESRYVLMPGIINTLVGVRHAAVNLSPYGTLLGRDLSLIADEVQQVSASLAVADAELH</sequence>
<dbReference type="Proteomes" id="UP000249682">
    <property type="component" value="Chromosome"/>
</dbReference>